<dbReference type="Proteomes" id="UP001234297">
    <property type="component" value="Chromosome 1"/>
</dbReference>
<comment type="caution">
    <text evidence="1">The sequence shown here is derived from an EMBL/GenBank/DDBJ whole genome shotgun (WGS) entry which is preliminary data.</text>
</comment>
<evidence type="ECO:0000313" key="2">
    <source>
        <dbReference type="Proteomes" id="UP001234297"/>
    </source>
</evidence>
<protein>
    <submittedName>
        <fullName evidence="1">Uncharacterized protein</fullName>
    </submittedName>
</protein>
<dbReference type="EMBL" id="CM056809">
    <property type="protein sequence ID" value="KAJ8647307.1"/>
    <property type="molecule type" value="Genomic_DNA"/>
</dbReference>
<organism evidence="1 2">
    <name type="scientific">Persea americana</name>
    <name type="common">Avocado</name>
    <dbReference type="NCBI Taxonomy" id="3435"/>
    <lineage>
        <taxon>Eukaryota</taxon>
        <taxon>Viridiplantae</taxon>
        <taxon>Streptophyta</taxon>
        <taxon>Embryophyta</taxon>
        <taxon>Tracheophyta</taxon>
        <taxon>Spermatophyta</taxon>
        <taxon>Magnoliopsida</taxon>
        <taxon>Magnoliidae</taxon>
        <taxon>Laurales</taxon>
        <taxon>Lauraceae</taxon>
        <taxon>Persea</taxon>
    </lineage>
</organism>
<proteinExistence type="predicted"/>
<gene>
    <name evidence="1" type="ORF">MRB53_000330</name>
</gene>
<reference evidence="1 2" key="1">
    <citation type="journal article" date="2022" name="Hortic Res">
        <title>A haplotype resolved chromosomal level avocado genome allows analysis of novel avocado genes.</title>
        <authorList>
            <person name="Nath O."/>
            <person name="Fletcher S.J."/>
            <person name="Hayward A."/>
            <person name="Shaw L.M."/>
            <person name="Masouleh A.K."/>
            <person name="Furtado A."/>
            <person name="Henry R.J."/>
            <person name="Mitter N."/>
        </authorList>
    </citation>
    <scope>NUCLEOTIDE SEQUENCE [LARGE SCALE GENOMIC DNA]</scope>
    <source>
        <strain evidence="2">cv. Hass</strain>
    </source>
</reference>
<evidence type="ECO:0000313" key="1">
    <source>
        <dbReference type="EMBL" id="KAJ8647307.1"/>
    </source>
</evidence>
<accession>A0ACC2MNJ2</accession>
<name>A0ACC2MNJ2_PERAE</name>
<keyword evidence="2" id="KW-1185">Reference proteome</keyword>
<sequence length="388" mass="43376">MSIPPLFRCPISLDLFTDPVTLSTGQTYDRSSIEKWLADGNLTCPVTMQKLHDLTMVPNHTLRHLIDQWLLMDAQLDLEHIEWIDRDLSFGTLKNNLQSKDATFATKMETLRKIKNLSRESDTRRHCLIRLGFFPLLLQLLFGSHRVATKFRVEDTEPIEEALNCLLNLSPCTQSVSLNMLKEACSLASMVSLLDQGSMKIKISLCYLVEAISSSLDTKDISLVLGKNCTLLQLLVSLLHQCSDQCVSDAATRAVSGLCTWESNRDNIIKEGGIDGLIRYLSNPDRSCASRALATIELLLELESGKKAVISNQNAVHVLVKMVFRVCDHEGSESAVNSLLIMSYDSLRVREKAISEGIVTQLLLLLQSQSSSRVKTKARLLLKLLRSM</sequence>